<feature type="region of interest" description="Disordered" evidence="1">
    <location>
        <begin position="109"/>
        <end position="131"/>
    </location>
</feature>
<name>A0A1Y1IWQ2_KLENI</name>
<feature type="region of interest" description="Disordered" evidence="1">
    <location>
        <begin position="1"/>
        <end position="34"/>
    </location>
</feature>
<keyword evidence="3" id="KW-1185">Reference proteome</keyword>
<reference evidence="2 3" key="1">
    <citation type="journal article" date="2014" name="Nat. Commun.">
        <title>Klebsormidium flaccidum genome reveals primary factors for plant terrestrial adaptation.</title>
        <authorList>
            <person name="Hori K."/>
            <person name="Maruyama F."/>
            <person name="Fujisawa T."/>
            <person name="Togashi T."/>
            <person name="Yamamoto N."/>
            <person name="Seo M."/>
            <person name="Sato S."/>
            <person name="Yamada T."/>
            <person name="Mori H."/>
            <person name="Tajima N."/>
            <person name="Moriyama T."/>
            <person name="Ikeuchi M."/>
            <person name="Watanabe M."/>
            <person name="Wada H."/>
            <person name="Kobayashi K."/>
            <person name="Saito M."/>
            <person name="Masuda T."/>
            <person name="Sasaki-Sekimoto Y."/>
            <person name="Mashiguchi K."/>
            <person name="Awai K."/>
            <person name="Shimojima M."/>
            <person name="Masuda S."/>
            <person name="Iwai M."/>
            <person name="Nobusawa T."/>
            <person name="Narise T."/>
            <person name="Kondo S."/>
            <person name="Saito H."/>
            <person name="Sato R."/>
            <person name="Murakawa M."/>
            <person name="Ihara Y."/>
            <person name="Oshima-Yamada Y."/>
            <person name="Ohtaka K."/>
            <person name="Satoh M."/>
            <person name="Sonobe K."/>
            <person name="Ishii M."/>
            <person name="Ohtani R."/>
            <person name="Kanamori-Sato M."/>
            <person name="Honoki R."/>
            <person name="Miyazaki D."/>
            <person name="Mochizuki H."/>
            <person name="Umetsu J."/>
            <person name="Higashi K."/>
            <person name="Shibata D."/>
            <person name="Kamiya Y."/>
            <person name="Sato N."/>
            <person name="Nakamura Y."/>
            <person name="Tabata S."/>
            <person name="Ida S."/>
            <person name="Kurokawa K."/>
            <person name="Ohta H."/>
        </authorList>
    </citation>
    <scope>NUCLEOTIDE SEQUENCE [LARGE SCALE GENOMIC DNA]</scope>
    <source>
        <strain evidence="2 3">NIES-2285</strain>
    </source>
</reference>
<feature type="compositionally biased region" description="Basic and acidic residues" evidence="1">
    <location>
        <begin position="22"/>
        <end position="34"/>
    </location>
</feature>
<gene>
    <name evidence="2" type="ORF">KFL_010980030</name>
</gene>
<proteinExistence type="predicted"/>
<sequence>MARVKGTYKISKSPTRKAPKGKAGDHRLHEVKRGADGRNWVVGKRTDGTKFWHHQSIGKKSTPGRKLPPWAASCFKYGTHKRGLDGCVYSAFKPRGGKILRWRHTTGGPECGNWSKGPPRQAPTEPADGMPRRRLNGVWVSVALRRRVGPSGGLRVQLGGARLVLLHARAALVADAHGNEIKGRTLWSA</sequence>
<dbReference type="AlphaFoldDB" id="A0A1Y1IWQ2"/>
<evidence type="ECO:0000256" key="1">
    <source>
        <dbReference type="SAM" id="MobiDB-lite"/>
    </source>
</evidence>
<evidence type="ECO:0000313" key="2">
    <source>
        <dbReference type="EMBL" id="GAQ92698.1"/>
    </source>
</evidence>
<evidence type="ECO:0000313" key="3">
    <source>
        <dbReference type="Proteomes" id="UP000054558"/>
    </source>
</evidence>
<organism evidence="2 3">
    <name type="scientific">Klebsormidium nitens</name>
    <name type="common">Green alga</name>
    <name type="synonym">Ulothrix nitens</name>
    <dbReference type="NCBI Taxonomy" id="105231"/>
    <lineage>
        <taxon>Eukaryota</taxon>
        <taxon>Viridiplantae</taxon>
        <taxon>Streptophyta</taxon>
        <taxon>Klebsormidiophyceae</taxon>
        <taxon>Klebsormidiales</taxon>
        <taxon>Klebsormidiaceae</taxon>
        <taxon>Klebsormidium</taxon>
    </lineage>
</organism>
<protein>
    <submittedName>
        <fullName evidence="2">Uncharacterized protein</fullName>
    </submittedName>
</protein>
<dbReference type="Proteomes" id="UP000054558">
    <property type="component" value="Unassembled WGS sequence"/>
</dbReference>
<accession>A0A1Y1IWQ2</accession>
<dbReference type="EMBL" id="DF238047">
    <property type="protein sequence ID" value="GAQ92698.1"/>
    <property type="molecule type" value="Genomic_DNA"/>
</dbReference>